<sequence>MQKTKIALFITTVMLGNMTFLAYAEENTTQHRIT</sequence>
<gene>
    <name evidence="1" type="ORF">EDC44_102125</name>
</gene>
<proteinExistence type="predicted"/>
<reference evidence="1 2" key="1">
    <citation type="submission" date="2019-03" db="EMBL/GenBank/DDBJ databases">
        <title>Genomic Encyclopedia of Type Strains, Phase IV (KMG-IV): sequencing the most valuable type-strain genomes for metagenomic binning, comparative biology and taxonomic classification.</title>
        <authorList>
            <person name="Goeker M."/>
        </authorList>
    </citation>
    <scope>NUCLEOTIDE SEQUENCE [LARGE SCALE GENOMIC DNA]</scope>
    <source>
        <strain evidence="1 2">DSM 28404</strain>
    </source>
</reference>
<organism evidence="1 2">
    <name type="scientific">Cricetibacter osteomyelitidis</name>
    <dbReference type="NCBI Taxonomy" id="1521931"/>
    <lineage>
        <taxon>Bacteria</taxon>
        <taxon>Pseudomonadati</taxon>
        <taxon>Pseudomonadota</taxon>
        <taxon>Gammaproteobacteria</taxon>
        <taxon>Pasteurellales</taxon>
        <taxon>Pasteurellaceae</taxon>
        <taxon>Cricetibacter</taxon>
    </lineage>
</organism>
<evidence type="ECO:0000313" key="2">
    <source>
        <dbReference type="Proteomes" id="UP000295763"/>
    </source>
</evidence>
<evidence type="ECO:0000313" key="1">
    <source>
        <dbReference type="EMBL" id="TCP97321.1"/>
    </source>
</evidence>
<accession>A0A4R2T6Q3</accession>
<dbReference type="AlphaFoldDB" id="A0A4R2T6Q3"/>
<dbReference type="EMBL" id="SLYB01000002">
    <property type="protein sequence ID" value="TCP97321.1"/>
    <property type="molecule type" value="Genomic_DNA"/>
</dbReference>
<name>A0A4R2T6Q3_9PAST</name>
<keyword evidence="2" id="KW-1185">Reference proteome</keyword>
<comment type="caution">
    <text evidence="1">The sequence shown here is derived from an EMBL/GenBank/DDBJ whole genome shotgun (WGS) entry which is preliminary data.</text>
</comment>
<dbReference type="Proteomes" id="UP000295763">
    <property type="component" value="Unassembled WGS sequence"/>
</dbReference>
<protein>
    <submittedName>
        <fullName evidence="1">Uncharacterized protein</fullName>
    </submittedName>
</protein>